<gene>
    <name evidence="11" type="ORF">HMPREF1541_09938</name>
</gene>
<feature type="compositionally biased region" description="Basic and acidic residues" evidence="10">
    <location>
        <begin position="691"/>
        <end position="705"/>
    </location>
</feature>
<feature type="compositionally biased region" description="Basic and acidic residues" evidence="10">
    <location>
        <begin position="659"/>
        <end position="673"/>
    </location>
</feature>
<keyword evidence="2" id="KW-0678">Repressor</keyword>
<dbReference type="STRING" id="1220924.W2S8Q8"/>
<dbReference type="AlphaFoldDB" id="W2S8Q8"/>
<dbReference type="VEuPathDB" id="FungiDB:HMPREF1541_09938"/>
<dbReference type="FunFam" id="1.25.40.10:FF:000403">
    <property type="entry name" value="General transcriptional repressor, putative"/>
    <property type="match status" value="1"/>
</dbReference>
<feature type="repeat" description="TPR" evidence="9">
    <location>
        <begin position="211"/>
        <end position="244"/>
    </location>
</feature>
<evidence type="ECO:0000256" key="6">
    <source>
        <dbReference type="ARBA" id="ARBA00023163"/>
    </source>
</evidence>
<keyword evidence="3" id="KW-0677">Repeat</keyword>
<sequence>MALQPGGPYAHVGGAAPVDAHLQRQRLLAQLNESTWQRIGTLNELMNQLDDALFAYEQALRHNMYSTQTLNAISCILRTKEKYPEAMEYLKNIIKMEPANGEAWGNLGHCHLMMDNLQDAYTAYQQALYYLPDPKEPKLWYGIGILYDRYGSLEHAEEAFSQVMRMEPGFEKANEIYFRLGIIYKQQSKFQQSLECFKYIVSDPPRPLNEEDIWFQIGHVHEQQKDFESAKAAYRRVLDRDPKHAKVLQQLGWLHHQQSNSYASQEQAIEYLEKSVGSDNQDAQSWYLLGRCYMAQQKFPKAYEAYQQAVYRDGRNPTFWCSIGVLYYQINQYRDALDAYSRAIRLNPYISEVWYDLGTLYESCNNQTADALDAYARAAELDPGNAHIKARLQLLRSGGGAAGNQHNAPAPQDVHPQAYQTGVGVPPNPGWGGPSGQSQHQPPPPVDAARVSEWTRGIPQVNQPNGPASQQNGFENREGMRAPPMRAPSPRQEPPRGFPEPSRHTPGPGPVRKQSPSPKMQSAGPSGFPGSQTLPQLNLQDRAPAFNNVRPSPTLNGGPGPHANSASASNTLPPYGRPFSPPSEIRPIRDDRVNSPPTGGFQQSQYPGGQSFPSIANSVSSAPQPLPQTAETPREENRPPSAMKRAREWEADVGPSKKIANEESRARLDEPPHHGSPPNRNPTPGSHFRRSSSEARRENERRANENYHPSEAAHHPYSLAPQVPPIQPSAEAPQEELKENVEPAARKMDVDEDYDNNSEDDKRGGSGTAPGTATKNSPVQGAPSNGVPKQEVTA</sequence>
<keyword evidence="12" id="KW-1185">Reference proteome</keyword>
<dbReference type="HOGENOM" id="CLU_006762_2_1_1"/>
<dbReference type="eggNOG" id="KOG1124">
    <property type="taxonomic scope" value="Eukaryota"/>
</dbReference>
<proteinExistence type="inferred from homology"/>
<keyword evidence="7" id="KW-0539">Nucleus</keyword>
<dbReference type="GeneID" id="19977277"/>
<dbReference type="InterPro" id="IPR051630">
    <property type="entry name" value="Corepressor-Demethylase"/>
</dbReference>
<dbReference type="InParanoid" id="W2S8Q8"/>
<evidence type="ECO:0000313" key="11">
    <source>
        <dbReference type="EMBL" id="ETN45062.1"/>
    </source>
</evidence>
<feature type="compositionally biased region" description="Polar residues" evidence="10">
    <location>
        <begin position="769"/>
        <end position="783"/>
    </location>
</feature>
<feature type="compositionally biased region" description="Basic and acidic residues" evidence="10">
    <location>
        <begin position="735"/>
        <end position="749"/>
    </location>
</feature>
<evidence type="ECO:0000256" key="10">
    <source>
        <dbReference type="SAM" id="MobiDB-lite"/>
    </source>
</evidence>
<feature type="region of interest" description="Disordered" evidence="10">
    <location>
        <begin position="399"/>
        <end position="794"/>
    </location>
</feature>
<dbReference type="InterPro" id="IPR019734">
    <property type="entry name" value="TPR_rpt"/>
</dbReference>
<evidence type="ECO:0000256" key="1">
    <source>
        <dbReference type="ARBA" id="ARBA00004123"/>
    </source>
</evidence>
<dbReference type="Pfam" id="PF12895">
    <property type="entry name" value="ANAPC3"/>
    <property type="match status" value="1"/>
</dbReference>
<keyword evidence="4 9" id="KW-0802">TPR repeat</keyword>
<dbReference type="Gene3D" id="1.25.40.10">
    <property type="entry name" value="Tetratricopeptide repeat domain"/>
    <property type="match status" value="2"/>
</dbReference>
<feature type="compositionally biased region" description="Polar residues" evidence="10">
    <location>
        <begin position="514"/>
        <end position="539"/>
    </location>
</feature>
<reference evidence="11 12" key="1">
    <citation type="submission" date="2013-03" db="EMBL/GenBank/DDBJ databases">
        <title>The Genome Sequence of Phialophora europaea CBS 101466.</title>
        <authorList>
            <consortium name="The Broad Institute Genomics Platform"/>
            <person name="Cuomo C."/>
            <person name="de Hoog S."/>
            <person name="Gorbushina A."/>
            <person name="Walker B."/>
            <person name="Young S.K."/>
            <person name="Zeng Q."/>
            <person name="Gargeya S."/>
            <person name="Fitzgerald M."/>
            <person name="Haas B."/>
            <person name="Abouelleil A."/>
            <person name="Allen A.W."/>
            <person name="Alvarado L."/>
            <person name="Arachchi H.M."/>
            <person name="Berlin A.M."/>
            <person name="Chapman S.B."/>
            <person name="Gainer-Dewar J."/>
            <person name="Goldberg J."/>
            <person name="Griggs A."/>
            <person name="Gujja S."/>
            <person name="Hansen M."/>
            <person name="Howarth C."/>
            <person name="Imamovic A."/>
            <person name="Ireland A."/>
            <person name="Larimer J."/>
            <person name="McCowan C."/>
            <person name="Murphy C."/>
            <person name="Pearson M."/>
            <person name="Poon T.W."/>
            <person name="Priest M."/>
            <person name="Roberts A."/>
            <person name="Saif S."/>
            <person name="Shea T."/>
            <person name="Sisk P."/>
            <person name="Sykes S."/>
            <person name="Wortman J."/>
            <person name="Nusbaum C."/>
            <person name="Birren B."/>
        </authorList>
    </citation>
    <scope>NUCLEOTIDE SEQUENCE [LARGE SCALE GENOMIC DNA]</scope>
    <source>
        <strain evidence="11 12">CBS 101466</strain>
    </source>
</reference>
<keyword evidence="6" id="KW-0804">Transcription</keyword>
<organism evidence="11 12">
    <name type="scientific">Cyphellophora europaea (strain CBS 101466)</name>
    <name type="common">Phialophora europaea</name>
    <dbReference type="NCBI Taxonomy" id="1220924"/>
    <lineage>
        <taxon>Eukaryota</taxon>
        <taxon>Fungi</taxon>
        <taxon>Dikarya</taxon>
        <taxon>Ascomycota</taxon>
        <taxon>Pezizomycotina</taxon>
        <taxon>Eurotiomycetes</taxon>
        <taxon>Chaetothyriomycetidae</taxon>
        <taxon>Chaetothyriales</taxon>
        <taxon>Cyphellophoraceae</taxon>
        <taxon>Cyphellophora</taxon>
    </lineage>
</organism>
<feature type="compositionally biased region" description="Polar residues" evidence="10">
    <location>
        <begin position="595"/>
        <end position="631"/>
    </location>
</feature>
<dbReference type="GO" id="GO:0017053">
    <property type="term" value="C:transcription repressor complex"/>
    <property type="evidence" value="ECO:0007669"/>
    <property type="project" value="TreeGrafter"/>
</dbReference>
<dbReference type="PROSITE" id="PS50005">
    <property type="entry name" value="TPR"/>
    <property type="match status" value="7"/>
</dbReference>
<feature type="repeat" description="TPR" evidence="9">
    <location>
        <begin position="101"/>
        <end position="134"/>
    </location>
</feature>
<dbReference type="EMBL" id="KB822713">
    <property type="protein sequence ID" value="ETN45062.1"/>
    <property type="molecule type" value="Genomic_DNA"/>
</dbReference>
<feature type="compositionally biased region" description="Polar residues" evidence="10">
    <location>
        <begin position="460"/>
        <end position="474"/>
    </location>
</feature>
<feature type="repeat" description="TPR" evidence="9">
    <location>
        <begin position="317"/>
        <end position="350"/>
    </location>
</feature>
<comment type="similarity">
    <text evidence="8">Belongs to the CYC8/SSN6 family.</text>
</comment>
<dbReference type="RefSeq" id="XP_008712832.1">
    <property type="nucleotide sequence ID" value="XM_008714610.1"/>
</dbReference>
<evidence type="ECO:0000256" key="5">
    <source>
        <dbReference type="ARBA" id="ARBA00023015"/>
    </source>
</evidence>
<dbReference type="Pfam" id="PF14559">
    <property type="entry name" value="TPR_19"/>
    <property type="match status" value="1"/>
</dbReference>
<accession>W2S8Q8</accession>
<protein>
    <submittedName>
        <fullName evidence="11">Uncharacterized protein</fullName>
    </submittedName>
</protein>
<dbReference type="Proteomes" id="UP000030752">
    <property type="component" value="Unassembled WGS sequence"/>
</dbReference>
<feature type="repeat" description="TPR" evidence="9">
    <location>
        <begin position="137"/>
        <end position="170"/>
    </location>
</feature>
<evidence type="ECO:0000256" key="9">
    <source>
        <dbReference type="PROSITE-ProRule" id="PRU00339"/>
    </source>
</evidence>
<feature type="repeat" description="TPR" evidence="9">
    <location>
        <begin position="283"/>
        <end position="316"/>
    </location>
</feature>
<feature type="compositionally biased region" description="Low complexity" evidence="10">
    <location>
        <begin position="481"/>
        <end position="490"/>
    </location>
</feature>
<dbReference type="GO" id="GO:0031490">
    <property type="term" value="F:chromatin DNA binding"/>
    <property type="evidence" value="ECO:0007669"/>
    <property type="project" value="TreeGrafter"/>
</dbReference>
<feature type="repeat" description="TPR" evidence="9">
    <location>
        <begin position="174"/>
        <end position="207"/>
    </location>
</feature>
<dbReference type="PROSITE" id="PS50293">
    <property type="entry name" value="TPR_REGION"/>
    <property type="match status" value="1"/>
</dbReference>
<dbReference type="GO" id="GO:0005634">
    <property type="term" value="C:nucleus"/>
    <property type="evidence" value="ECO:0007669"/>
    <property type="project" value="UniProtKB-SubCell"/>
</dbReference>
<evidence type="ECO:0000256" key="8">
    <source>
        <dbReference type="ARBA" id="ARBA00061082"/>
    </source>
</evidence>
<comment type="subcellular location">
    <subcellularLocation>
        <location evidence="1">Nucleus</location>
    </subcellularLocation>
</comment>
<evidence type="ECO:0000256" key="3">
    <source>
        <dbReference type="ARBA" id="ARBA00022737"/>
    </source>
</evidence>
<dbReference type="GO" id="GO:0000978">
    <property type="term" value="F:RNA polymerase II cis-regulatory region sequence-specific DNA binding"/>
    <property type="evidence" value="ECO:0007669"/>
    <property type="project" value="TreeGrafter"/>
</dbReference>
<dbReference type="GO" id="GO:0000122">
    <property type="term" value="P:negative regulation of transcription by RNA polymerase II"/>
    <property type="evidence" value="ECO:0007669"/>
    <property type="project" value="EnsemblFungi"/>
</dbReference>
<evidence type="ECO:0000256" key="7">
    <source>
        <dbReference type="ARBA" id="ARBA00023242"/>
    </source>
</evidence>
<name>W2S8Q8_CYPE1</name>
<dbReference type="OrthoDB" id="418911at2759"/>
<dbReference type="PANTHER" id="PTHR14017">
    <property type="entry name" value="LYSINE-SPECIFIC DEMETHYLASE"/>
    <property type="match status" value="1"/>
</dbReference>
<dbReference type="InterPro" id="IPR011990">
    <property type="entry name" value="TPR-like_helical_dom_sf"/>
</dbReference>
<dbReference type="GO" id="GO:0000785">
    <property type="term" value="C:chromatin"/>
    <property type="evidence" value="ECO:0007669"/>
    <property type="project" value="EnsemblFungi"/>
</dbReference>
<dbReference type="PANTHER" id="PTHR14017:SF1">
    <property type="entry name" value="LD02225P"/>
    <property type="match status" value="1"/>
</dbReference>
<evidence type="ECO:0000256" key="2">
    <source>
        <dbReference type="ARBA" id="ARBA00022491"/>
    </source>
</evidence>
<evidence type="ECO:0000313" key="12">
    <source>
        <dbReference type="Proteomes" id="UP000030752"/>
    </source>
</evidence>
<dbReference type="Pfam" id="PF13181">
    <property type="entry name" value="TPR_8"/>
    <property type="match status" value="1"/>
</dbReference>
<evidence type="ECO:0000256" key="4">
    <source>
        <dbReference type="ARBA" id="ARBA00022803"/>
    </source>
</evidence>
<feature type="repeat" description="TPR" evidence="9">
    <location>
        <begin position="67"/>
        <end position="100"/>
    </location>
</feature>
<keyword evidence="5" id="KW-0805">Transcription regulation</keyword>
<dbReference type="SUPFAM" id="SSF48452">
    <property type="entry name" value="TPR-like"/>
    <property type="match status" value="1"/>
</dbReference>
<dbReference type="FunFam" id="1.25.40.10:FF:000078">
    <property type="entry name" value="Transcriptional corepressor Cyc8"/>
    <property type="match status" value="1"/>
</dbReference>
<dbReference type="SMART" id="SM00028">
    <property type="entry name" value="TPR"/>
    <property type="match status" value="10"/>
</dbReference>